<proteinExistence type="predicted"/>
<sequence length="126" mass="14971">MDEIPKKILNEIGIHFDKADELADIFLSREFFLDELKYFSVKSYIPGLKELFSSSYLTSLHKDAEKTQKWPLLNLVRQILTVYGFTLEPIRKSDGYTKDGIKKYKRFFQIKRVKQKIENHYEPDCT</sequence>
<organism evidence="1">
    <name type="scientific">viral metagenome</name>
    <dbReference type="NCBI Taxonomy" id="1070528"/>
    <lineage>
        <taxon>unclassified sequences</taxon>
        <taxon>metagenomes</taxon>
        <taxon>organismal metagenomes</taxon>
    </lineage>
</organism>
<accession>A0A6C0F8L8</accession>
<protein>
    <submittedName>
        <fullName evidence="1">Uncharacterized protein</fullName>
    </submittedName>
</protein>
<name>A0A6C0F8L8_9ZZZZ</name>
<dbReference type="AlphaFoldDB" id="A0A6C0F8L8"/>
<dbReference type="EMBL" id="MN739033">
    <property type="protein sequence ID" value="QHT36230.1"/>
    <property type="molecule type" value="Genomic_DNA"/>
</dbReference>
<evidence type="ECO:0000313" key="1">
    <source>
        <dbReference type="EMBL" id="QHT36230.1"/>
    </source>
</evidence>
<reference evidence="1" key="1">
    <citation type="journal article" date="2020" name="Nature">
        <title>Giant virus diversity and host interactions through global metagenomics.</title>
        <authorList>
            <person name="Schulz F."/>
            <person name="Roux S."/>
            <person name="Paez-Espino D."/>
            <person name="Jungbluth S."/>
            <person name="Walsh D.A."/>
            <person name="Denef V.J."/>
            <person name="McMahon K.D."/>
            <person name="Konstantinidis K.T."/>
            <person name="Eloe-Fadrosh E.A."/>
            <person name="Kyrpides N.C."/>
            <person name="Woyke T."/>
        </authorList>
    </citation>
    <scope>NUCLEOTIDE SEQUENCE</scope>
    <source>
        <strain evidence="1">GVMAG-M-3300009182-46</strain>
    </source>
</reference>